<sequence length="61" mass="6976">MGNLFEALLCELMHESALFGLFITVIDGELARWPWNAQPFAWHSMRSFERRAKGADPPISL</sequence>
<gene>
    <name evidence="1" type="ORF">SAMN05216227_103031</name>
</gene>
<dbReference type="EMBL" id="FOCO01000030">
    <property type="protein sequence ID" value="SEN89843.1"/>
    <property type="molecule type" value="Genomic_DNA"/>
</dbReference>
<evidence type="ECO:0000313" key="1">
    <source>
        <dbReference type="EMBL" id="SEN89843.1"/>
    </source>
</evidence>
<dbReference type="Proteomes" id="UP000183002">
    <property type="component" value="Unassembled WGS sequence"/>
</dbReference>
<protein>
    <submittedName>
        <fullName evidence="1">Uncharacterized protein</fullName>
    </submittedName>
</protein>
<evidence type="ECO:0000313" key="2">
    <source>
        <dbReference type="Proteomes" id="UP000183002"/>
    </source>
</evidence>
<keyword evidence="2" id="KW-1185">Reference proteome</keyword>
<dbReference type="AlphaFoldDB" id="A0A1H8KA67"/>
<accession>A0A1H8KA67</accession>
<organism evidence="1 2">
    <name type="scientific">Pseudorhodobacter antarcticus</name>
    <dbReference type="NCBI Taxonomy" id="1077947"/>
    <lineage>
        <taxon>Bacteria</taxon>
        <taxon>Pseudomonadati</taxon>
        <taxon>Pseudomonadota</taxon>
        <taxon>Alphaproteobacteria</taxon>
        <taxon>Rhodobacterales</taxon>
        <taxon>Paracoccaceae</taxon>
        <taxon>Pseudorhodobacter</taxon>
    </lineage>
</organism>
<name>A0A1H8KA67_9RHOB</name>
<proteinExistence type="predicted"/>
<reference evidence="1 2" key="1">
    <citation type="submission" date="2016-10" db="EMBL/GenBank/DDBJ databases">
        <authorList>
            <person name="de Groot N.N."/>
        </authorList>
    </citation>
    <scope>NUCLEOTIDE SEQUENCE [LARGE SCALE GENOMIC DNA]</scope>
    <source>
        <strain evidence="1 2">CGMCC 1.10836</strain>
    </source>
</reference>